<keyword evidence="8" id="KW-1185">Reference proteome</keyword>
<evidence type="ECO:0000313" key="8">
    <source>
        <dbReference type="Proteomes" id="UP001229346"/>
    </source>
</evidence>
<organism evidence="7 8">
    <name type="scientific">Paenibacillus harenae</name>
    <dbReference type="NCBI Taxonomy" id="306543"/>
    <lineage>
        <taxon>Bacteria</taxon>
        <taxon>Bacillati</taxon>
        <taxon>Bacillota</taxon>
        <taxon>Bacilli</taxon>
        <taxon>Bacillales</taxon>
        <taxon>Paenibacillaceae</taxon>
        <taxon>Paenibacillus</taxon>
    </lineage>
</organism>
<reference evidence="7 8" key="1">
    <citation type="submission" date="2023-07" db="EMBL/GenBank/DDBJ databases">
        <title>Sorghum-associated microbial communities from plants grown in Nebraska, USA.</title>
        <authorList>
            <person name="Schachtman D."/>
        </authorList>
    </citation>
    <scope>NUCLEOTIDE SEQUENCE [LARGE SCALE GENOMIC DNA]</scope>
    <source>
        <strain evidence="7 8">CC482</strain>
    </source>
</reference>
<accession>A0ABT9TUK9</accession>
<feature type="transmembrane region" description="Helical" evidence="6">
    <location>
        <begin position="146"/>
        <end position="166"/>
    </location>
</feature>
<dbReference type="Pfam" id="PF03706">
    <property type="entry name" value="LPG_synthase_TM"/>
    <property type="match status" value="1"/>
</dbReference>
<proteinExistence type="inferred from homology"/>
<dbReference type="PANTHER" id="PTHR39087">
    <property type="entry name" value="UPF0104 MEMBRANE PROTEIN MJ1595"/>
    <property type="match status" value="1"/>
</dbReference>
<comment type="similarity">
    <text evidence="6">Belongs to the LPG synthase family.</text>
</comment>
<evidence type="ECO:0000256" key="6">
    <source>
        <dbReference type="RuleBase" id="RU363042"/>
    </source>
</evidence>
<evidence type="ECO:0000256" key="4">
    <source>
        <dbReference type="ARBA" id="ARBA00022989"/>
    </source>
</evidence>
<keyword evidence="2" id="KW-1003">Cell membrane</keyword>
<feature type="transmembrane region" description="Helical" evidence="6">
    <location>
        <begin position="265"/>
        <end position="289"/>
    </location>
</feature>
<dbReference type="EC" id="2.3.2.3" evidence="6"/>
<keyword evidence="4 6" id="KW-1133">Transmembrane helix</keyword>
<sequence>MMGKACTWLTGIVLLIVFWLLSRQLFDSHQLLERLRAILVQPEWILFMVVSYLLSFVLKAEAWRTYAGREHGIALYLHGIFYSLLINHLLPVKAGDLVRTGILMKNARLRWDNALHSVVMMRLADMLVLGLISAIGMLWLGMTMSWIAVAAASAVTLAAVAAIRFTPIRRRTFVHRHLAQLKTIVLSRRGPYILALVAASWILEAAILFGIACMGDTRLDAASSIWANSITIGGQIFHVTPGGIGTYESTLSGSLAVLGVGWEEAYATALLAHAFKFAFSFMVGAYSLIRMPISLREAKEWLRMPRRSIQHTNSTSERTF</sequence>
<protein>
    <recommendedName>
        <fullName evidence="6">Phosphatidylglycerol lysyltransferase</fullName>
        <ecNumber evidence="6">2.3.2.3</ecNumber>
    </recommendedName>
    <alternativeName>
        <fullName evidence="6">Lysylphosphatidylglycerol synthase</fullName>
    </alternativeName>
</protein>
<evidence type="ECO:0000256" key="3">
    <source>
        <dbReference type="ARBA" id="ARBA00022692"/>
    </source>
</evidence>
<evidence type="ECO:0000256" key="2">
    <source>
        <dbReference type="ARBA" id="ARBA00022475"/>
    </source>
</evidence>
<feature type="transmembrane region" description="Helical" evidence="6">
    <location>
        <begin position="38"/>
        <end position="58"/>
    </location>
</feature>
<keyword evidence="5 6" id="KW-0472">Membrane</keyword>
<name>A0ABT9TUK9_PAEHA</name>
<dbReference type="EMBL" id="JAUSSU010000001">
    <property type="protein sequence ID" value="MDQ0111047.1"/>
    <property type="molecule type" value="Genomic_DNA"/>
</dbReference>
<comment type="caution">
    <text evidence="7">The sequence shown here is derived from an EMBL/GenBank/DDBJ whole genome shotgun (WGS) entry which is preliminary data.</text>
</comment>
<evidence type="ECO:0000256" key="1">
    <source>
        <dbReference type="ARBA" id="ARBA00004651"/>
    </source>
</evidence>
<keyword evidence="6" id="KW-0808">Transferase</keyword>
<feature type="transmembrane region" description="Helical" evidence="6">
    <location>
        <begin position="113"/>
        <end position="140"/>
    </location>
</feature>
<evidence type="ECO:0000313" key="7">
    <source>
        <dbReference type="EMBL" id="MDQ0111047.1"/>
    </source>
</evidence>
<feature type="transmembrane region" description="Helical" evidence="6">
    <location>
        <begin position="192"/>
        <end position="212"/>
    </location>
</feature>
<comment type="catalytic activity">
    <reaction evidence="6">
        <text>L-lysyl-tRNA(Lys) + a 1,2-diacyl-sn-glycero-3-phospho-(1'-sn-glycerol) = a 1,2-diacyl-sn-glycero-3-phospho-1'-(3'-O-L-lysyl)-sn-glycerol + tRNA(Lys)</text>
        <dbReference type="Rhea" id="RHEA:10668"/>
        <dbReference type="Rhea" id="RHEA-COMP:9696"/>
        <dbReference type="Rhea" id="RHEA-COMP:9697"/>
        <dbReference type="ChEBI" id="CHEBI:64716"/>
        <dbReference type="ChEBI" id="CHEBI:75792"/>
        <dbReference type="ChEBI" id="CHEBI:78442"/>
        <dbReference type="ChEBI" id="CHEBI:78529"/>
        <dbReference type="EC" id="2.3.2.3"/>
    </reaction>
</comment>
<feature type="transmembrane region" description="Helical" evidence="6">
    <location>
        <begin position="6"/>
        <end position="26"/>
    </location>
</feature>
<dbReference type="Proteomes" id="UP001229346">
    <property type="component" value="Unassembled WGS sequence"/>
</dbReference>
<gene>
    <name evidence="6" type="primary">mprF</name>
    <name evidence="7" type="ORF">J2T15_000463</name>
</gene>
<keyword evidence="3 6" id="KW-0812">Transmembrane</keyword>
<comment type="function">
    <text evidence="6">Catalyzes the transfer of a lysyl group from L-lysyl-tRNA(Lys) to membrane-bound phosphatidylglycerol (PG), which produces lysylphosphatidylglycerol (LPG), a major component of the bacterial membrane with a positive net charge. LPG synthesis contributes to bacterial virulence as it is involved in the resistance mechanism against cationic antimicrobial peptides (CAMP) produces by the host's immune system (defensins, cathelicidins) and by the competing microorganisms.</text>
</comment>
<evidence type="ECO:0000256" key="5">
    <source>
        <dbReference type="ARBA" id="ARBA00023136"/>
    </source>
</evidence>
<keyword evidence="6" id="KW-0046">Antibiotic resistance</keyword>
<comment type="subcellular location">
    <subcellularLocation>
        <location evidence="1 6">Cell membrane</location>
        <topology evidence="1 6">Multi-pass membrane protein</topology>
    </subcellularLocation>
</comment>
<keyword evidence="6" id="KW-0443">Lipid metabolism</keyword>
<dbReference type="PANTHER" id="PTHR39087:SF2">
    <property type="entry name" value="UPF0104 MEMBRANE PROTEIN MJ1595"/>
    <property type="match status" value="1"/>
</dbReference>
<feature type="transmembrane region" description="Helical" evidence="6">
    <location>
        <begin position="73"/>
        <end position="92"/>
    </location>
</feature>
<dbReference type="InterPro" id="IPR022791">
    <property type="entry name" value="L-PG_synthase/AglD"/>
</dbReference>